<evidence type="ECO:0000256" key="1">
    <source>
        <dbReference type="SAM" id="Phobius"/>
    </source>
</evidence>
<dbReference type="AlphaFoldDB" id="A0A1Y1JTB2"/>
<accession>A0A1Y1JTB2</accession>
<dbReference type="EMBL" id="BDQF01000626">
    <property type="protein sequence ID" value="GAW84685.1"/>
    <property type="molecule type" value="Genomic_DNA"/>
</dbReference>
<protein>
    <submittedName>
        <fullName evidence="2">Variable surface protein</fullName>
    </submittedName>
</protein>
<gene>
    <name evidence="2" type="ORF">PGO_004400</name>
</gene>
<name>A0A1Y1JTB2_PLAGO</name>
<dbReference type="RefSeq" id="XP_028547274.1">
    <property type="nucleotide sequence ID" value="XM_028691473.1"/>
</dbReference>
<reference evidence="3" key="1">
    <citation type="submission" date="2017-04" db="EMBL/GenBank/DDBJ databases">
        <title>Plasmodium gonderi genome.</title>
        <authorList>
            <person name="Arisue N."/>
            <person name="Honma H."/>
            <person name="Kawai S."/>
            <person name="Tougan T."/>
            <person name="Tanabe K."/>
            <person name="Horii T."/>
        </authorList>
    </citation>
    <scope>NUCLEOTIDE SEQUENCE [LARGE SCALE GENOMIC DNA]</scope>
    <source>
        <strain evidence="3">ATCC 30045</strain>
    </source>
</reference>
<dbReference type="GeneID" id="39745493"/>
<organism evidence="2 3">
    <name type="scientific">Plasmodium gonderi</name>
    <dbReference type="NCBI Taxonomy" id="77519"/>
    <lineage>
        <taxon>Eukaryota</taxon>
        <taxon>Sar</taxon>
        <taxon>Alveolata</taxon>
        <taxon>Apicomplexa</taxon>
        <taxon>Aconoidasida</taxon>
        <taxon>Haemosporida</taxon>
        <taxon>Plasmodiidae</taxon>
        <taxon>Plasmodium</taxon>
        <taxon>Plasmodium (Plasmodium)</taxon>
    </lineage>
</organism>
<keyword evidence="1" id="KW-0472">Membrane</keyword>
<feature type="transmembrane region" description="Helical" evidence="1">
    <location>
        <begin position="204"/>
        <end position="224"/>
    </location>
</feature>
<keyword evidence="1" id="KW-1133">Transmembrane helix</keyword>
<sequence>MLENIHDIIKYFPECSRKIEEKVHKFETEEHDNYLGLTKQCHLYADRDKLRDVSFDVRGPKDICVQAMEYLVDVNTATSGSLHEAGCAYFYYWIYDVLKNGIKEISDIQDIYDQLIEIFMKEKNIPIINLCESNKNPIKNDDFHKIVLIYDLYNSIYKNDKVLPKEAVFEEALKILKRYYEELVSKPREIIEIVKEASCKNNSAVTIVITFFVTIMFTIFGSWWHNIINKKINRWNNTNEEWNTYQRSEIYSTISRDTGHNMLYFSP</sequence>
<dbReference type="Proteomes" id="UP000195521">
    <property type="component" value="Unassembled WGS sequence"/>
</dbReference>
<evidence type="ECO:0000313" key="2">
    <source>
        <dbReference type="EMBL" id="GAW84685.1"/>
    </source>
</evidence>
<keyword evidence="3" id="KW-1185">Reference proteome</keyword>
<dbReference type="Pfam" id="PF05795">
    <property type="entry name" value="Plasmodium_Vir"/>
    <property type="match status" value="1"/>
</dbReference>
<dbReference type="OrthoDB" id="10293467at2759"/>
<keyword evidence="1" id="KW-0812">Transmembrane</keyword>
<dbReference type="InterPro" id="IPR008780">
    <property type="entry name" value="Plasmodium_Vir"/>
</dbReference>
<comment type="caution">
    <text evidence="2">The sequence shown here is derived from an EMBL/GenBank/DDBJ whole genome shotgun (WGS) entry which is preliminary data.</text>
</comment>
<evidence type="ECO:0000313" key="3">
    <source>
        <dbReference type="Proteomes" id="UP000195521"/>
    </source>
</evidence>
<proteinExistence type="predicted"/>